<dbReference type="SMART" id="SM00336">
    <property type="entry name" value="BBOX"/>
    <property type="match status" value="1"/>
</dbReference>
<dbReference type="Proteomes" id="UP000438429">
    <property type="component" value="Unassembled WGS sequence"/>
</dbReference>
<gene>
    <name evidence="11" type="ORF">F2P81_012701</name>
</gene>
<dbReference type="Pfam" id="PF13445">
    <property type="entry name" value="zf-RING_UBOX"/>
    <property type="match status" value="1"/>
</dbReference>
<dbReference type="InterPro" id="IPR013083">
    <property type="entry name" value="Znf_RING/FYVE/PHD"/>
</dbReference>
<feature type="compositionally biased region" description="Basic and acidic residues" evidence="8">
    <location>
        <begin position="79"/>
        <end position="96"/>
    </location>
</feature>
<dbReference type="InterPro" id="IPR058030">
    <property type="entry name" value="TRIM8/14/16/25/29/45/65_CC"/>
</dbReference>
<evidence type="ECO:0000256" key="8">
    <source>
        <dbReference type="SAM" id="MobiDB-lite"/>
    </source>
</evidence>
<dbReference type="Gene3D" id="3.30.40.10">
    <property type="entry name" value="Zinc/RING finger domain, C3HC4 (zinc finger)"/>
    <property type="match status" value="1"/>
</dbReference>
<dbReference type="InterPro" id="IPR017907">
    <property type="entry name" value="Znf_RING_CS"/>
</dbReference>
<comment type="caution">
    <text evidence="11">The sequence shown here is derived from an EMBL/GenBank/DDBJ whole genome shotgun (WGS) entry which is preliminary data.</text>
</comment>
<feature type="region of interest" description="Disordered" evidence="8">
    <location>
        <begin position="334"/>
        <end position="374"/>
    </location>
</feature>
<dbReference type="SUPFAM" id="SSF57850">
    <property type="entry name" value="RING/U-box"/>
    <property type="match status" value="1"/>
</dbReference>
<evidence type="ECO:0000313" key="11">
    <source>
        <dbReference type="EMBL" id="KAF0034943.1"/>
    </source>
</evidence>
<dbReference type="PROSITE" id="PS50089">
    <property type="entry name" value="ZF_RING_2"/>
    <property type="match status" value="1"/>
</dbReference>
<keyword evidence="1" id="KW-0399">Innate immunity</keyword>
<dbReference type="SMART" id="SM00589">
    <property type="entry name" value="PRY"/>
    <property type="match status" value="1"/>
</dbReference>
<dbReference type="PROSITE" id="PS50188">
    <property type="entry name" value="B302_SPRY"/>
    <property type="match status" value="1"/>
</dbReference>
<dbReference type="PANTHER" id="PTHR25465">
    <property type="entry name" value="B-BOX DOMAIN CONTAINING"/>
    <property type="match status" value="1"/>
</dbReference>
<dbReference type="InterPro" id="IPR001841">
    <property type="entry name" value="Znf_RING"/>
</dbReference>
<keyword evidence="7" id="KW-0175">Coiled coil</keyword>
<dbReference type="InterPro" id="IPR006574">
    <property type="entry name" value="PRY"/>
</dbReference>
<dbReference type="GO" id="GO:0045087">
    <property type="term" value="P:innate immune response"/>
    <property type="evidence" value="ECO:0007669"/>
    <property type="project" value="UniProtKB-KW"/>
</dbReference>
<evidence type="ECO:0000259" key="9">
    <source>
        <dbReference type="PROSITE" id="PS50089"/>
    </source>
</evidence>
<dbReference type="Pfam" id="PF00643">
    <property type="entry name" value="zf-B_box"/>
    <property type="match status" value="1"/>
</dbReference>
<dbReference type="SMART" id="SM00449">
    <property type="entry name" value="SPRY"/>
    <property type="match status" value="1"/>
</dbReference>
<feature type="region of interest" description="Disordered" evidence="8">
    <location>
        <begin position="79"/>
        <end position="124"/>
    </location>
</feature>
<dbReference type="InterPro" id="IPR027370">
    <property type="entry name" value="Znf-RING_euk"/>
</dbReference>
<evidence type="ECO:0000256" key="6">
    <source>
        <dbReference type="PROSITE-ProRule" id="PRU00175"/>
    </source>
</evidence>
<accession>A0A6A4SLI8</accession>
<evidence type="ECO:0000256" key="4">
    <source>
        <dbReference type="ARBA" id="ARBA00022833"/>
    </source>
</evidence>
<dbReference type="Pfam" id="PF13765">
    <property type="entry name" value="PRY"/>
    <property type="match status" value="1"/>
</dbReference>
<keyword evidence="5" id="KW-0391">Immunity</keyword>
<feature type="compositionally biased region" description="Polar residues" evidence="8">
    <location>
        <begin position="355"/>
        <end position="365"/>
    </location>
</feature>
<dbReference type="InterPro" id="IPR003879">
    <property type="entry name" value="Butyrophylin_SPRY"/>
</dbReference>
<dbReference type="GO" id="GO:0008270">
    <property type="term" value="F:zinc ion binding"/>
    <property type="evidence" value="ECO:0007669"/>
    <property type="project" value="UniProtKB-KW"/>
</dbReference>
<evidence type="ECO:0000256" key="7">
    <source>
        <dbReference type="SAM" id="Coils"/>
    </source>
</evidence>
<organism evidence="11 12">
    <name type="scientific">Scophthalmus maximus</name>
    <name type="common">Turbot</name>
    <name type="synonym">Psetta maxima</name>
    <dbReference type="NCBI Taxonomy" id="52904"/>
    <lineage>
        <taxon>Eukaryota</taxon>
        <taxon>Metazoa</taxon>
        <taxon>Chordata</taxon>
        <taxon>Craniata</taxon>
        <taxon>Vertebrata</taxon>
        <taxon>Euteleostomi</taxon>
        <taxon>Actinopterygii</taxon>
        <taxon>Neopterygii</taxon>
        <taxon>Teleostei</taxon>
        <taxon>Neoteleostei</taxon>
        <taxon>Acanthomorphata</taxon>
        <taxon>Carangaria</taxon>
        <taxon>Pleuronectiformes</taxon>
        <taxon>Pleuronectoidei</taxon>
        <taxon>Scophthalmidae</taxon>
        <taxon>Scophthalmus</taxon>
    </lineage>
</organism>
<feature type="domain" description="RING-type" evidence="9">
    <location>
        <begin position="15"/>
        <end position="58"/>
    </location>
</feature>
<dbReference type="Gene3D" id="3.30.160.60">
    <property type="entry name" value="Classic Zinc Finger"/>
    <property type="match status" value="1"/>
</dbReference>
<dbReference type="InterPro" id="IPR013320">
    <property type="entry name" value="ConA-like_dom_sf"/>
</dbReference>
<dbReference type="CDD" id="cd19769">
    <property type="entry name" value="Bbox2_TRIM16-like"/>
    <property type="match status" value="1"/>
</dbReference>
<evidence type="ECO:0000256" key="2">
    <source>
        <dbReference type="ARBA" id="ARBA00022723"/>
    </source>
</evidence>
<dbReference type="InterPro" id="IPR051051">
    <property type="entry name" value="E3_ubiq-ligase_TRIM/RNF"/>
</dbReference>
<keyword evidence="3 6" id="KW-0863">Zinc-finger</keyword>
<dbReference type="PRINTS" id="PR01407">
    <property type="entry name" value="BUTYPHLNCDUF"/>
</dbReference>
<evidence type="ECO:0000259" key="10">
    <source>
        <dbReference type="PROSITE" id="PS50188"/>
    </source>
</evidence>
<dbReference type="SMART" id="SM00184">
    <property type="entry name" value="RING"/>
    <property type="match status" value="1"/>
</dbReference>
<reference evidence="11 12" key="1">
    <citation type="submission" date="2019-06" db="EMBL/GenBank/DDBJ databases">
        <title>Draft genomes of female and male turbot (Scophthalmus maximus).</title>
        <authorList>
            <person name="Xu H."/>
            <person name="Xu X.-W."/>
            <person name="Shao C."/>
            <person name="Chen S."/>
        </authorList>
    </citation>
    <scope>NUCLEOTIDE SEQUENCE [LARGE SCALE GENOMIC DNA]</scope>
    <source>
        <strain evidence="11">Ysfricsl-2016a</strain>
        <tissue evidence="11">Blood</tissue>
    </source>
</reference>
<dbReference type="Pfam" id="PF25600">
    <property type="entry name" value="TRIM_CC"/>
    <property type="match status" value="1"/>
</dbReference>
<dbReference type="GO" id="GO:0005737">
    <property type="term" value="C:cytoplasm"/>
    <property type="evidence" value="ECO:0007669"/>
    <property type="project" value="UniProtKB-ARBA"/>
</dbReference>
<dbReference type="InterPro" id="IPR003877">
    <property type="entry name" value="SPRY_dom"/>
</dbReference>
<proteinExistence type="predicted"/>
<feature type="domain" description="B30.2/SPRY" evidence="10">
    <location>
        <begin position="398"/>
        <end position="596"/>
    </location>
</feature>
<dbReference type="PROSITE" id="PS00518">
    <property type="entry name" value="ZF_RING_1"/>
    <property type="match status" value="1"/>
</dbReference>
<dbReference type="SUPFAM" id="SSF49899">
    <property type="entry name" value="Concanavalin A-like lectins/glucanases"/>
    <property type="match status" value="1"/>
</dbReference>
<dbReference type="Pfam" id="PF00622">
    <property type="entry name" value="SPRY"/>
    <property type="match status" value="1"/>
</dbReference>
<protein>
    <recommendedName>
        <fullName evidence="13">Tripartite motif-containing protein 16-like</fullName>
    </recommendedName>
</protein>
<keyword evidence="2" id="KW-0479">Metal-binding</keyword>
<dbReference type="Gene3D" id="2.60.120.920">
    <property type="match status" value="1"/>
</dbReference>
<dbReference type="InterPro" id="IPR001870">
    <property type="entry name" value="B30.2/SPRY"/>
</dbReference>
<dbReference type="SUPFAM" id="SSF57845">
    <property type="entry name" value="B-box zinc-binding domain"/>
    <property type="match status" value="1"/>
</dbReference>
<dbReference type="InterPro" id="IPR043136">
    <property type="entry name" value="B30.2/SPRY_sf"/>
</dbReference>
<dbReference type="EMBL" id="VEVO01000011">
    <property type="protein sequence ID" value="KAF0034943.1"/>
    <property type="molecule type" value="Genomic_DNA"/>
</dbReference>
<dbReference type="AlphaFoldDB" id="A0A6A4SLI8"/>
<evidence type="ECO:0000256" key="1">
    <source>
        <dbReference type="ARBA" id="ARBA00022588"/>
    </source>
</evidence>
<evidence type="ECO:0000256" key="3">
    <source>
        <dbReference type="ARBA" id="ARBA00022771"/>
    </source>
</evidence>
<evidence type="ECO:0008006" key="13">
    <source>
        <dbReference type="Google" id="ProtNLM"/>
    </source>
</evidence>
<evidence type="ECO:0000256" key="5">
    <source>
        <dbReference type="ARBA" id="ARBA00022859"/>
    </source>
</evidence>
<name>A0A6A4SLI8_SCOMX</name>
<dbReference type="PANTHER" id="PTHR25465:SF14">
    <property type="entry name" value="E3 UBIQUITIN-PROTEIN LIGASE TRIM65"/>
    <property type="match status" value="1"/>
</dbReference>
<feature type="coiled-coil region" evidence="7">
    <location>
        <begin position="184"/>
        <end position="211"/>
    </location>
</feature>
<keyword evidence="4" id="KW-0862">Zinc</keyword>
<feature type="compositionally biased region" description="Polar residues" evidence="8">
    <location>
        <begin position="334"/>
        <end position="346"/>
    </location>
</feature>
<dbReference type="InterPro" id="IPR000315">
    <property type="entry name" value="Znf_B-box"/>
</dbReference>
<sequence length="597" mass="67873">MAEPRVPVSFLHLCCPVCARLLRDPATLPCGHSFCSRCIRTRWGRDGRNNCPCSCPECGHIFPSAPPLVLNRTLAELVRDTDHDGEERRRLRRPAESESEAESEAPPVPKRGRRSGAHPGSPGGGLCRRHELPLVVYCCTDEEVMCALCASQEHGGHRIGCVGEERRRKQEELTNVRTKSKQILLKQKKKRSNLQNVLEQIQEEARQTVDHCEMVLVSVMDSIQRHYLSVKKLIGAQEKAAVAQVHVFIQTLETKMQEMRKRDAELDQLAQVDSNVHFLQKWPSLQRLCDEDHIHSLLEVSEDPLLPFEFTKRAVEQLGRQLEDFCNKEFASISDTGDSVEQQESVGETEEVDTQQEVSSASDVSLTEHNEEPTTRAEFLRCEFTSTLIHRSQPQLNSQSAVFHPHIFLFASPDACELTLDHTTAHEDLVVSVGDREVKLSSQILRSPFSHNCHPERFIHRRQLLCREGLQAERCYYEIEVEGNKAEIALAYKGMDRRSRTRLSAFGGNANSWSLDRSKGYSVSHNCDSVQLSACPRHQTIGVYVKFKEGTVSFYEVSDSMIFLYKAEAKFTEPLYPGFWLGEKCCIRICDLRQDRQ</sequence>
<evidence type="ECO:0000313" key="12">
    <source>
        <dbReference type="Proteomes" id="UP000438429"/>
    </source>
</evidence>